<dbReference type="HOGENOM" id="CLU_000445_30_4_12"/>
<organism evidence="10 11">
    <name type="scientific">Parasphaerochaeta coccoides (strain ATCC BAA-1237 / DSM 17374 / SPN1)</name>
    <name type="common">Sphaerochaeta coccoides</name>
    <dbReference type="NCBI Taxonomy" id="760011"/>
    <lineage>
        <taxon>Bacteria</taxon>
        <taxon>Pseudomonadati</taxon>
        <taxon>Spirochaetota</taxon>
        <taxon>Spirochaetia</taxon>
        <taxon>Spirochaetales</taxon>
        <taxon>Sphaerochaetaceae</taxon>
        <taxon>Parasphaerochaeta</taxon>
    </lineage>
</organism>
<dbReference type="AlphaFoldDB" id="F4GHN8"/>
<dbReference type="SMART" id="SM00448">
    <property type="entry name" value="REC"/>
    <property type="match status" value="1"/>
</dbReference>
<feature type="domain" description="Response regulatory" evidence="8">
    <location>
        <begin position="3"/>
        <end position="116"/>
    </location>
</feature>
<proteinExistence type="predicted"/>
<dbReference type="Pfam" id="PF00486">
    <property type="entry name" value="Trans_reg_C"/>
    <property type="match status" value="1"/>
</dbReference>
<feature type="domain" description="OmpR/PhoB-type" evidence="9">
    <location>
        <begin position="129"/>
        <end position="228"/>
    </location>
</feature>
<dbReference type="InterPro" id="IPR001789">
    <property type="entry name" value="Sig_transdc_resp-reg_receiver"/>
</dbReference>
<dbReference type="RefSeq" id="WP_013738972.1">
    <property type="nucleotide sequence ID" value="NC_015436.1"/>
</dbReference>
<dbReference type="InterPro" id="IPR011006">
    <property type="entry name" value="CheY-like_superfamily"/>
</dbReference>
<dbReference type="SUPFAM" id="SSF52172">
    <property type="entry name" value="CheY-like"/>
    <property type="match status" value="1"/>
</dbReference>
<dbReference type="PANTHER" id="PTHR48111:SF21">
    <property type="entry name" value="DNA-BINDING DUAL MASTER TRANSCRIPTIONAL REGULATOR RPAA"/>
    <property type="match status" value="1"/>
</dbReference>
<comment type="caution">
    <text evidence="6">Lacks conserved residue(s) required for the propagation of feature annotation.</text>
</comment>
<protein>
    <submittedName>
        <fullName evidence="10">Two component transcriptional regulator, winged helix family</fullName>
    </submittedName>
</protein>
<dbReference type="STRING" id="760011.Spico_0346"/>
<dbReference type="SMART" id="SM00862">
    <property type="entry name" value="Trans_reg_C"/>
    <property type="match status" value="1"/>
</dbReference>
<evidence type="ECO:0000259" key="8">
    <source>
        <dbReference type="PROSITE" id="PS50110"/>
    </source>
</evidence>
<dbReference type="KEGG" id="scc:Spico_0346"/>
<dbReference type="Gene3D" id="6.10.250.690">
    <property type="match status" value="1"/>
</dbReference>
<dbReference type="InterPro" id="IPR039420">
    <property type="entry name" value="WalR-like"/>
</dbReference>
<dbReference type="InterPro" id="IPR001867">
    <property type="entry name" value="OmpR/PhoB-type_DNA-bd"/>
</dbReference>
<dbReference type="OrthoDB" id="368799at2"/>
<evidence type="ECO:0000256" key="4">
    <source>
        <dbReference type="ARBA" id="ARBA00023125"/>
    </source>
</evidence>
<keyword evidence="1" id="KW-0597">Phosphoprotein</keyword>
<dbReference type="eggNOG" id="COG0745">
    <property type="taxonomic scope" value="Bacteria"/>
</dbReference>
<reference evidence="10 11" key="2">
    <citation type="journal article" date="2012" name="Stand. Genomic Sci.">
        <title>Complete genome sequence of the termite hindgut bacterium Spirochaeta coccoides type strain (SPN1(T)), reclassification in the genus Sphaerochaeta as Sphaerochaeta coccoides comb. nov. and emendations of the family Spirochaetaceae and the genus Sphaerochaeta.</title>
        <authorList>
            <person name="Abt B."/>
            <person name="Han C."/>
            <person name="Scheuner C."/>
            <person name="Lu M."/>
            <person name="Lapidus A."/>
            <person name="Nolan M."/>
            <person name="Lucas S."/>
            <person name="Hammon N."/>
            <person name="Deshpande S."/>
            <person name="Cheng J.F."/>
            <person name="Tapia R."/>
            <person name="Goodwin L.A."/>
            <person name="Pitluck S."/>
            <person name="Liolios K."/>
            <person name="Pagani I."/>
            <person name="Ivanova N."/>
            <person name="Mavromatis K."/>
            <person name="Mikhailova N."/>
            <person name="Huntemann M."/>
            <person name="Pati A."/>
            <person name="Chen A."/>
            <person name="Palaniappan K."/>
            <person name="Land M."/>
            <person name="Hauser L."/>
            <person name="Brambilla E.M."/>
            <person name="Rohde M."/>
            <person name="Spring S."/>
            <person name="Gronow S."/>
            <person name="Goker M."/>
            <person name="Woyke T."/>
            <person name="Bristow J."/>
            <person name="Eisen J.A."/>
            <person name="Markowitz V."/>
            <person name="Hugenholtz P."/>
            <person name="Kyrpides N.C."/>
            <person name="Klenk H.P."/>
            <person name="Detter J.C."/>
        </authorList>
    </citation>
    <scope>NUCLEOTIDE SEQUENCE [LARGE SCALE GENOMIC DNA]</scope>
    <source>
        <strain evidence="11">ATCC BAA-1237 / DSM 17374 / SPN1</strain>
    </source>
</reference>
<evidence type="ECO:0000313" key="10">
    <source>
        <dbReference type="EMBL" id="AEC01576.1"/>
    </source>
</evidence>
<dbReference type="GO" id="GO:0005829">
    <property type="term" value="C:cytosol"/>
    <property type="evidence" value="ECO:0007669"/>
    <property type="project" value="TreeGrafter"/>
</dbReference>
<dbReference type="InterPro" id="IPR036388">
    <property type="entry name" value="WH-like_DNA-bd_sf"/>
</dbReference>
<keyword evidence="2" id="KW-0902">Two-component regulatory system</keyword>
<feature type="DNA-binding region" description="OmpR/PhoB-type" evidence="7">
    <location>
        <begin position="129"/>
        <end position="228"/>
    </location>
</feature>
<reference evidence="11" key="1">
    <citation type="submission" date="2011-04" db="EMBL/GenBank/DDBJ databases">
        <title>The complete genome of Spirochaeta coccoides DSM 17374.</title>
        <authorList>
            <person name="Lucas S."/>
            <person name="Copeland A."/>
            <person name="Lapidus A."/>
            <person name="Bruce D."/>
            <person name="Goodwin L."/>
            <person name="Pitluck S."/>
            <person name="Peters L."/>
            <person name="Kyrpides N."/>
            <person name="Mavromatis K."/>
            <person name="Pagani I."/>
            <person name="Ivanova N."/>
            <person name="Ovchinnikova G."/>
            <person name="Lu M."/>
            <person name="Detter J.C."/>
            <person name="Tapia R."/>
            <person name="Han C."/>
            <person name="Land M."/>
            <person name="Hauser L."/>
            <person name="Markowitz V."/>
            <person name="Cheng J.-F."/>
            <person name="Hugenholtz P."/>
            <person name="Woyke T."/>
            <person name="Wu D."/>
            <person name="Spring S."/>
            <person name="Schroeder M."/>
            <person name="Brambilla E."/>
            <person name="Klenk H.-P."/>
            <person name="Eisen J.A."/>
        </authorList>
    </citation>
    <scope>NUCLEOTIDE SEQUENCE [LARGE SCALE GENOMIC DNA]</scope>
    <source>
        <strain evidence="11">ATCC BAA-1237 / DSM 17374 / SPN1</strain>
    </source>
</reference>
<name>F4GHN8_PARC1</name>
<dbReference type="EMBL" id="CP002659">
    <property type="protein sequence ID" value="AEC01576.1"/>
    <property type="molecule type" value="Genomic_DNA"/>
</dbReference>
<sequence>MKQIYLADEQEMDRLGIRQFLELSEYSVHEFNDLHSLQLSISRQLPDLLILAITFSDGDGFSFLKKLRATYSFPVIFVTSRGAESDRILGFELGADDYVVKPFSAKELVLRVRAIFRRLEGTTQLNRGGSSWVLDGSVLLLDEVSHLFTIDGDLIPLTAAEWRIMSYLVSNAGILITRAQVLENCFDYSFEFYDRIVDTHIKNIRSKLGALGSQWIETVRGYGYRFAGRPTDGRPTHGNVEGKSSEAAFASHEVIAARS</sequence>
<keyword evidence="5" id="KW-0804">Transcription</keyword>
<dbReference type="GO" id="GO:0032993">
    <property type="term" value="C:protein-DNA complex"/>
    <property type="evidence" value="ECO:0007669"/>
    <property type="project" value="TreeGrafter"/>
</dbReference>
<evidence type="ECO:0000256" key="1">
    <source>
        <dbReference type="ARBA" id="ARBA00022553"/>
    </source>
</evidence>
<keyword evidence="4 7" id="KW-0238">DNA-binding</keyword>
<gene>
    <name evidence="10" type="ordered locus">Spico_0346</name>
</gene>
<keyword evidence="11" id="KW-1185">Reference proteome</keyword>
<evidence type="ECO:0000256" key="5">
    <source>
        <dbReference type="ARBA" id="ARBA00023163"/>
    </source>
</evidence>
<evidence type="ECO:0000256" key="6">
    <source>
        <dbReference type="PROSITE-ProRule" id="PRU00169"/>
    </source>
</evidence>
<dbReference type="Gene3D" id="1.10.10.10">
    <property type="entry name" value="Winged helix-like DNA-binding domain superfamily/Winged helix DNA-binding domain"/>
    <property type="match status" value="1"/>
</dbReference>
<dbReference type="SUPFAM" id="SSF46894">
    <property type="entry name" value="C-terminal effector domain of the bipartite response regulators"/>
    <property type="match status" value="1"/>
</dbReference>
<dbReference type="Proteomes" id="UP000007939">
    <property type="component" value="Chromosome"/>
</dbReference>
<keyword evidence="3" id="KW-0805">Transcription regulation</keyword>
<dbReference type="Pfam" id="PF00072">
    <property type="entry name" value="Response_reg"/>
    <property type="match status" value="1"/>
</dbReference>
<dbReference type="PROSITE" id="PS51755">
    <property type="entry name" value="OMPR_PHOB"/>
    <property type="match status" value="1"/>
</dbReference>
<evidence type="ECO:0000259" key="9">
    <source>
        <dbReference type="PROSITE" id="PS51755"/>
    </source>
</evidence>
<dbReference type="GO" id="GO:0000976">
    <property type="term" value="F:transcription cis-regulatory region binding"/>
    <property type="evidence" value="ECO:0007669"/>
    <property type="project" value="TreeGrafter"/>
</dbReference>
<evidence type="ECO:0000256" key="2">
    <source>
        <dbReference type="ARBA" id="ARBA00023012"/>
    </source>
</evidence>
<accession>F4GHN8</accession>
<evidence type="ECO:0000256" key="7">
    <source>
        <dbReference type="PROSITE-ProRule" id="PRU01091"/>
    </source>
</evidence>
<dbReference type="PANTHER" id="PTHR48111">
    <property type="entry name" value="REGULATOR OF RPOS"/>
    <property type="match status" value="1"/>
</dbReference>
<dbReference type="CDD" id="cd00383">
    <property type="entry name" value="trans_reg_C"/>
    <property type="match status" value="1"/>
</dbReference>
<dbReference type="InterPro" id="IPR016032">
    <property type="entry name" value="Sig_transdc_resp-reg_C-effctor"/>
</dbReference>
<evidence type="ECO:0000313" key="11">
    <source>
        <dbReference type="Proteomes" id="UP000007939"/>
    </source>
</evidence>
<dbReference type="Gene3D" id="3.40.50.2300">
    <property type="match status" value="1"/>
</dbReference>
<dbReference type="GO" id="GO:0000156">
    <property type="term" value="F:phosphorelay response regulator activity"/>
    <property type="evidence" value="ECO:0007669"/>
    <property type="project" value="TreeGrafter"/>
</dbReference>
<evidence type="ECO:0000256" key="3">
    <source>
        <dbReference type="ARBA" id="ARBA00023015"/>
    </source>
</evidence>
<dbReference type="GO" id="GO:0006355">
    <property type="term" value="P:regulation of DNA-templated transcription"/>
    <property type="evidence" value="ECO:0007669"/>
    <property type="project" value="InterPro"/>
</dbReference>
<dbReference type="PROSITE" id="PS50110">
    <property type="entry name" value="RESPONSE_REGULATORY"/>
    <property type="match status" value="1"/>
</dbReference>